<reference evidence="4" key="1">
    <citation type="submission" date="2016-06" db="EMBL/GenBank/DDBJ databases">
        <authorList>
            <person name="Varghese N."/>
            <person name="Submissions Spin"/>
        </authorList>
    </citation>
    <scope>NUCLEOTIDE SEQUENCE [LARGE SCALE GENOMIC DNA]</scope>
    <source>
        <strain evidence="4">DSM 44983</strain>
    </source>
</reference>
<dbReference type="SMART" id="SM00903">
    <property type="entry name" value="Flavin_Reduct"/>
    <property type="match status" value="1"/>
</dbReference>
<name>A0A109IIF1_9ACTN</name>
<dbReference type="GO" id="GO:0010181">
    <property type="term" value="F:FMN binding"/>
    <property type="evidence" value="ECO:0007669"/>
    <property type="project" value="InterPro"/>
</dbReference>
<keyword evidence="1" id="KW-0560">Oxidoreductase</keyword>
<evidence type="ECO:0000313" key="4">
    <source>
        <dbReference type="Proteomes" id="UP000198226"/>
    </source>
</evidence>
<dbReference type="GO" id="GO:0006208">
    <property type="term" value="P:pyrimidine nucleobase catabolic process"/>
    <property type="evidence" value="ECO:0007669"/>
    <property type="project" value="TreeGrafter"/>
</dbReference>
<dbReference type="SUPFAM" id="SSF50475">
    <property type="entry name" value="FMN-binding split barrel"/>
    <property type="match status" value="1"/>
</dbReference>
<dbReference type="PANTHER" id="PTHR30466">
    <property type="entry name" value="FLAVIN REDUCTASE"/>
    <property type="match status" value="1"/>
</dbReference>
<dbReference type="Proteomes" id="UP000198226">
    <property type="component" value="Chromosome I"/>
</dbReference>
<gene>
    <name evidence="3" type="ORF">GA0070623_1932</name>
</gene>
<feature type="domain" description="Flavin reductase like" evidence="2">
    <location>
        <begin position="22"/>
        <end position="178"/>
    </location>
</feature>
<dbReference type="InterPro" id="IPR050268">
    <property type="entry name" value="NADH-dep_flavin_reductase"/>
</dbReference>
<dbReference type="OrthoDB" id="8901155at2"/>
<evidence type="ECO:0000259" key="2">
    <source>
        <dbReference type="SMART" id="SM00903"/>
    </source>
</evidence>
<evidence type="ECO:0000313" key="3">
    <source>
        <dbReference type="EMBL" id="SCG51468.1"/>
    </source>
</evidence>
<keyword evidence="4" id="KW-1185">Reference proteome</keyword>
<sequence length="185" mass="19653">MTTPDRPADLLPVDHDLFRGLLRRQASTVTVVTAVARHPEPTGPARDSGPARAGFTATSFTSVSLTPPLVSFCLGVTSSSWPVLDRAEHVAVHLLGADQTEVARIFATSGIDRFAAHRAWTPGPFGVPLLDGVLARLLCRVVHRVPAGDHVLVIAEPLALGPGPDGDPLVYHRGDYTTAHTRVPV</sequence>
<dbReference type="EMBL" id="LT607752">
    <property type="protein sequence ID" value="SCG51468.1"/>
    <property type="molecule type" value="Genomic_DNA"/>
</dbReference>
<dbReference type="InterPro" id="IPR012349">
    <property type="entry name" value="Split_barrel_FMN-bd"/>
</dbReference>
<evidence type="ECO:0000256" key="1">
    <source>
        <dbReference type="ARBA" id="ARBA00023002"/>
    </source>
</evidence>
<organism evidence="3 4">
    <name type="scientific">Micromonospora rifamycinica</name>
    <dbReference type="NCBI Taxonomy" id="291594"/>
    <lineage>
        <taxon>Bacteria</taxon>
        <taxon>Bacillati</taxon>
        <taxon>Actinomycetota</taxon>
        <taxon>Actinomycetes</taxon>
        <taxon>Micromonosporales</taxon>
        <taxon>Micromonosporaceae</taxon>
        <taxon>Micromonospora</taxon>
    </lineage>
</organism>
<accession>A0A109IIF1</accession>
<proteinExistence type="predicted"/>
<protein>
    <submittedName>
        <fullName evidence="3">NADH-FMN oxidoreductase RutF, flavin reductase (DIM6/NTAB) family</fullName>
    </submittedName>
</protein>
<dbReference type="GO" id="GO:0042602">
    <property type="term" value="F:riboflavin reductase (NADPH) activity"/>
    <property type="evidence" value="ECO:0007669"/>
    <property type="project" value="TreeGrafter"/>
</dbReference>
<dbReference type="Gene3D" id="2.30.110.10">
    <property type="entry name" value="Electron Transport, Fmn-binding Protein, Chain A"/>
    <property type="match status" value="1"/>
</dbReference>
<dbReference type="PANTHER" id="PTHR30466:SF1">
    <property type="entry name" value="FMN REDUCTASE (NADH) RUTF"/>
    <property type="match status" value="1"/>
</dbReference>
<dbReference type="Pfam" id="PF01613">
    <property type="entry name" value="Flavin_Reduct"/>
    <property type="match status" value="1"/>
</dbReference>
<dbReference type="InterPro" id="IPR002563">
    <property type="entry name" value="Flavin_Rdtase-like_dom"/>
</dbReference>
<dbReference type="AlphaFoldDB" id="A0A109IIF1"/>
<dbReference type="RefSeq" id="WP_067311369.1">
    <property type="nucleotide sequence ID" value="NZ_LRMV01000107.1"/>
</dbReference>